<dbReference type="EMBL" id="JAAAHY010000040">
    <property type="protein sequence ID" value="KAF9968077.1"/>
    <property type="molecule type" value="Genomic_DNA"/>
</dbReference>
<keyword evidence="3" id="KW-1185">Reference proteome</keyword>
<proteinExistence type="predicted"/>
<dbReference type="AlphaFoldDB" id="A0A9P6JDU5"/>
<comment type="caution">
    <text evidence="2">The sequence shown here is derived from an EMBL/GenBank/DDBJ whole genome shotgun (WGS) entry which is preliminary data.</text>
</comment>
<feature type="compositionally biased region" description="Basic and acidic residues" evidence="1">
    <location>
        <begin position="167"/>
        <end position="184"/>
    </location>
</feature>
<protein>
    <submittedName>
        <fullName evidence="2">Uncharacterized protein</fullName>
    </submittedName>
</protein>
<feature type="compositionally biased region" description="Polar residues" evidence="1">
    <location>
        <begin position="116"/>
        <end position="126"/>
    </location>
</feature>
<reference evidence="2" key="1">
    <citation type="journal article" date="2020" name="Fungal Divers.">
        <title>Resolving the Mortierellaceae phylogeny through synthesis of multi-gene phylogenetics and phylogenomics.</title>
        <authorList>
            <person name="Vandepol N."/>
            <person name="Liber J."/>
            <person name="Desiro A."/>
            <person name="Na H."/>
            <person name="Kennedy M."/>
            <person name="Barry K."/>
            <person name="Grigoriev I.V."/>
            <person name="Miller A.N."/>
            <person name="O'Donnell K."/>
            <person name="Stajich J.E."/>
            <person name="Bonito G."/>
        </authorList>
    </citation>
    <scope>NUCLEOTIDE SEQUENCE</scope>
    <source>
        <strain evidence="2">CK1249</strain>
    </source>
</reference>
<feature type="compositionally biased region" description="Polar residues" evidence="1">
    <location>
        <begin position="35"/>
        <end position="45"/>
    </location>
</feature>
<evidence type="ECO:0000313" key="2">
    <source>
        <dbReference type="EMBL" id="KAF9968077.1"/>
    </source>
</evidence>
<feature type="region of interest" description="Disordered" evidence="1">
    <location>
        <begin position="116"/>
        <end position="243"/>
    </location>
</feature>
<sequence>MASSIRSAAMALPRVSLARIPLVAFANSHVVPVSHANSSHPSAYSSMPARNGRKNAGSTSSWAESAKESAGKLERSAEKMAKTIDSNTKDYLREVKQYDNPEDEVMMELGLAMSCNNNSKNKTGASTAPGGHHEGTQHHHNYSGGKGDVRARQDGSSNTFEDTLVDQVKEGIRPSKGSGDHEQEMASSLSEELKADKKGSTLSQHASDAIRMVESHSILKQDQAPIHAVGDEDPSEKPQRKHK</sequence>
<name>A0A9P6JDU5_MORAP</name>
<organism evidence="2 3">
    <name type="scientific">Mortierella alpina</name>
    <name type="common">Oleaginous fungus</name>
    <name type="synonym">Mortierella renispora</name>
    <dbReference type="NCBI Taxonomy" id="64518"/>
    <lineage>
        <taxon>Eukaryota</taxon>
        <taxon>Fungi</taxon>
        <taxon>Fungi incertae sedis</taxon>
        <taxon>Mucoromycota</taxon>
        <taxon>Mortierellomycotina</taxon>
        <taxon>Mortierellomycetes</taxon>
        <taxon>Mortierellales</taxon>
        <taxon>Mortierellaceae</taxon>
        <taxon>Mortierella</taxon>
    </lineage>
</organism>
<dbReference type="Proteomes" id="UP000738359">
    <property type="component" value="Unassembled WGS sequence"/>
</dbReference>
<evidence type="ECO:0000256" key="1">
    <source>
        <dbReference type="SAM" id="MobiDB-lite"/>
    </source>
</evidence>
<dbReference type="OrthoDB" id="2339012at2759"/>
<accession>A0A9P6JDU5</accession>
<evidence type="ECO:0000313" key="3">
    <source>
        <dbReference type="Proteomes" id="UP000738359"/>
    </source>
</evidence>
<gene>
    <name evidence="2" type="ORF">BGZ70_006879</name>
</gene>
<feature type="region of interest" description="Disordered" evidence="1">
    <location>
        <begin position="35"/>
        <end position="79"/>
    </location>
</feature>
<feature type="compositionally biased region" description="Basic and acidic residues" evidence="1">
    <location>
        <begin position="65"/>
        <end position="79"/>
    </location>
</feature>